<feature type="binding site" evidence="13">
    <location>
        <begin position="63"/>
        <end position="70"/>
    </location>
    <ligand>
        <name>ATP</name>
        <dbReference type="ChEBI" id="CHEBI:30616"/>
    </ligand>
</feature>
<keyword evidence="14" id="KW-0812">Transmembrane</keyword>
<evidence type="ECO:0000256" key="2">
    <source>
        <dbReference type="ARBA" id="ARBA00004870"/>
    </source>
</evidence>
<keyword evidence="16" id="KW-1185">Reference proteome</keyword>
<keyword evidence="8 13" id="KW-0547">Nucleotide-binding</keyword>
<keyword evidence="11 13" id="KW-0443">Lipid metabolism</keyword>
<evidence type="ECO:0000256" key="6">
    <source>
        <dbReference type="ARBA" id="ARBA00022556"/>
    </source>
</evidence>
<keyword evidence="14" id="KW-1133">Transmembrane helix</keyword>
<evidence type="ECO:0000256" key="3">
    <source>
        <dbReference type="ARBA" id="ARBA00012071"/>
    </source>
</evidence>
<dbReference type="Proteomes" id="UP001157911">
    <property type="component" value="Unassembled WGS sequence"/>
</dbReference>
<dbReference type="RefSeq" id="WP_283401062.1">
    <property type="nucleotide sequence ID" value="NZ_FXUB01000006.1"/>
</dbReference>
<feature type="transmembrane region" description="Helical" evidence="14">
    <location>
        <begin position="15"/>
        <end position="35"/>
    </location>
</feature>
<protein>
    <recommendedName>
        <fullName evidence="4 13">Tetraacyldisaccharide 4'-kinase</fullName>
        <ecNumber evidence="3 13">2.7.1.130</ecNumber>
    </recommendedName>
    <alternativeName>
        <fullName evidence="12 13">Lipid A 4'-kinase</fullName>
    </alternativeName>
</protein>
<keyword evidence="14" id="KW-0472">Membrane</keyword>
<keyword evidence="9 13" id="KW-0418">Kinase</keyword>
<dbReference type="InterPro" id="IPR003758">
    <property type="entry name" value="LpxK"/>
</dbReference>
<evidence type="ECO:0000256" key="8">
    <source>
        <dbReference type="ARBA" id="ARBA00022741"/>
    </source>
</evidence>
<dbReference type="EMBL" id="FXUB01000006">
    <property type="protein sequence ID" value="SMP18737.1"/>
    <property type="molecule type" value="Genomic_DNA"/>
</dbReference>
<comment type="catalytic activity">
    <reaction evidence="13">
        <text>a lipid A disaccharide + ATP = a lipid IVA + ADP + H(+)</text>
        <dbReference type="Rhea" id="RHEA:67840"/>
        <dbReference type="ChEBI" id="CHEBI:15378"/>
        <dbReference type="ChEBI" id="CHEBI:30616"/>
        <dbReference type="ChEBI" id="CHEBI:176343"/>
        <dbReference type="ChEBI" id="CHEBI:176425"/>
        <dbReference type="ChEBI" id="CHEBI:456216"/>
        <dbReference type="EC" id="2.7.1.130"/>
    </reaction>
</comment>
<evidence type="ECO:0000256" key="12">
    <source>
        <dbReference type="ARBA" id="ARBA00029757"/>
    </source>
</evidence>
<organism evidence="15 16">
    <name type="scientific">Desulfurobacterium pacificum</name>
    <dbReference type="NCBI Taxonomy" id="240166"/>
    <lineage>
        <taxon>Bacteria</taxon>
        <taxon>Pseudomonadati</taxon>
        <taxon>Aquificota</taxon>
        <taxon>Aquificia</taxon>
        <taxon>Desulfurobacteriales</taxon>
        <taxon>Desulfurobacteriaceae</taxon>
        <taxon>Desulfurobacterium</taxon>
    </lineage>
</organism>
<dbReference type="SUPFAM" id="SSF52540">
    <property type="entry name" value="P-loop containing nucleoside triphosphate hydrolases"/>
    <property type="match status" value="1"/>
</dbReference>
<accession>A0ABY1NUM2</accession>
<dbReference type="HAMAP" id="MF_00409">
    <property type="entry name" value="LpxK"/>
    <property type="match status" value="1"/>
</dbReference>
<dbReference type="NCBIfam" id="TIGR00682">
    <property type="entry name" value="lpxK"/>
    <property type="match status" value="1"/>
</dbReference>
<name>A0ABY1NUM2_9BACT</name>
<proteinExistence type="inferred from homology"/>
<evidence type="ECO:0000256" key="13">
    <source>
        <dbReference type="HAMAP-Rule" id="MF_00409"/>
    </source>
</evidence>
<keyword evidence="7 13" id="KW-0808">Transferase</keyword>
<dbReference type="EC" id="2.7.1.130" evidence="3 13"/>
<dbReference type="GO" id="GO:0016301">
    <property type="term" value="F:kinase activity"/>
    <property type="evidence" value="ECO:0007669"/>
    <property type="project" value="UniProtKB-KW"/>
</dbReference>
<evidence type="ECO:0000256" key="4">
    <source>
        <dbReference type="ARBA" id="ARBA00016436"/>
    </source>
</evidence>
<evidence type="ECO:0000313" key="15">
    <source>
        <dbReference type="EMBL" id="SMP18737.1"/>
    </source>
</evidence>
<dbReference type="PANTHER" id="PTHR42724:SF1">
    <property type="entry name" value="TETRAACYLDISACCHARIDE 4'-KINASE, MITOCHONDRIAL-RELATED"/>
    <property type="match status" value="1"/>
</dbReference>
<evidence type="ECO:0000256" key="5">
    <source>
        <dbReference type="ARBA" id="ARBA00022516"/>
    </source>
</evidence>
<keyword evidence="10 13" id="KW-0067">ATP-binding</keyword>
<dbReference type="InterPro" id="IPR027417">
    <property type="entry name" value="P-loop_NTPase"/>
</dbReference>
<comment type="pathway">
    <text evidence="2 13">Glycolipid biosynthesis; lipid IV(A) biosynthesis; lipid IV(A) from (3R)-3-hydroxytetradecanoyl-[acyl-carrier-protein] and UDP-N-acetyl-alpha-D-glucosamine: step 6/6.</text>
</comment>
<evidence type="ECO:0000256" key="11">
    <source>
        <dbReference type="ARBA" id="ARBA00023098"/>
    </source>
</evidence>
<comment type="function">
    <text evidence="1 13">Transfers the gamma-phosphate of ATP to the 4'-position of a tetraacyldisaccharide 1-phosphate intermediate (termed DS-1-P) to form tetraacyldisaccharide 1,4'-bis-phosphate (lipid IVA).</text>
</comment>
<evidence type="ECO:0000256" key="9">
    <source>
        <dbReference type="ARBA" id="ARBA00022777"/>
    </source>
</evidence>
<evidence type="ECO:0000256" key="14">
    <source>
        <dbReference type="SAM" id="Phobius"/>
    </source>
</evidence>
<sequence>MNAETLRKKVAKKEGAYALLYPLFFALSILYCAIARIRNKFYDWKILPSTSFPIPVISVGNVIAGGSGKTPLVESIYTILEESGFRPAIVTRGYKGNFKGTAIATPDAKKFGDEASVYALKNYFTVVSKDRAKGVQFAAENGANAVILDDGFQHRKVIPTINIVAIDPFKPFGDNRCLPLGLLREPLSGLERADAFVITRANVVSKKRLESVELYLKTYRKPIFFGSQEFKYWINKNFQKTLPPEKEIDVFCGIGNPGQFVEMLIKMGFKIRNLFIFEDHHNYTEKELEELSKLQNPVTTEKDLIKIHDKINFDVKVPVLRMEVSGLKEFLLNNIKNVEKAEEENLEEGIAPAGVSAFESKSLLSTKR</sequence>
<evidence type="ECO:0000256" key="1">
    <source>
        <dbReference type="ARBA" id="ARBA00002274"/>
    </source>
</evidence>
<dbReference type="Pfam" id="PF02606">
    <property type="entry name" value="LpxK"/>
    <property type="match status" value="1"/>
</dbReference>
<dbReference type="PANTHER" id="PTHR42724">
    <property type="entry name" value="TETRAACYLDISACCHARIDE 4'-KINASE"/>
    <property type="match status" value="1"/>
</dbReference>
<comment type="caution">
    <text evidence="15">The sequence shown here is derived from an EMBL/GenBank/DDBJ whole genome shotgun (WGS) entry which is preliminary data.</text>
</comment>
<evidence type="ECO:0000256" key="10">
    <source>
        <dbReference type="ARBA" id="ARBA00022840"/>
    </source>
</evidence>
<keyword evidence="6 13" id="KW-0441">Lipid A biosynthesis</keyword>
<evidence type="ECO:0000256" key="7">
    <source>
        <dbReference type="ARBA" id="ARBA00022679"/>
    </source>
</evidence>
<reference evidence="15 16" key="1">
    <citation type="submission" date="2017-05" db="EMBL/GenBank/DDBJ databases">
        <authorList>
            <person name="Varghese N."/>
            <person name="Submissions S."/>
        </authorList>
    </citation>
    <scope>NUCLEOTIDE SEQUENCE [LARGE SCALE GENOMIC DNA]</scope>
    <source>
        <strain evidence="15 16">DSM 15522</strain>
    </source>
</reference>
<keyword evidence="5 13" id="KW-0444">Lipid biosynthesis</keyword>
<gene>
    <name evidence="13" type="primary">lpxK</name>
    <name evidence="15" type="ORF">SAMN06265339_1624</name>
</gene>
<evidence type="ECO:0000313" key="16">
    <source>
        <dbReference type="Proteomes" id="UP001157911"/>
    </source>
</evidence>
<comment type="similarity">
    <text evidence="13">Belongs to the LpxK family.</text>
</comment>